<dbReference type="InterPro" id="IPR036388">
    <property type="entry name" value="WH-like_DNA-bd_sf"/>
</dbReference>
<evidence type="ECO:0000259" key="2">
    <source>
        <dbReference type="PROSITE" id="PS50870"/>
    </source>
</evidence>
<proteinExistence type="predicted"/>
<accession>A0ABY6KA37</accession>
<gene>
    <name evidence="3" type="ORF">LAZ67_2006630</name>
</gene>
<dbReference type="SUPFAM" id="SSF103657">
    <property type="entry name" value="BAR/IMD domain-like"/>
    <property type="match status" value="2"/>
</dbReference>
<dbReference type="InterPro" id="IPR036397">
    <property type="entry name" value="RNaseH_sf"/>
</dbReference>
<dbReference type="InterPro" id="IPR041426">
    <property type="entry name" value="Mos1_HTH"/>
</dbReference>
<feature type="domain" description="AH" evidence="2">
    <location>
        <begin position="351"/>
        <end position="677"/>
    </location>
</feature>
<dbReference type="Gene3D" id="1.20.1270.60">
    <property type="entry name" value="Arfaptin homology (AH) domain/BAR domain"/>
    <property type="match status" value="2"/>
</dbReference>
<reference evidence="3 4" key="1">
    <citation type="submission" date="2022-01" db="EMBL/GenBank/DDBJ databases">
        <title>A chromosomal length assembly of Cordylochernes scorpioides.</title>
        <authorList>
            <person name="Zeh D."/>
            <person name="Zeh J."/>
        </authorList>
    </citation>
    <scope>NUCLEOTIDE SEQUENCE [LARGE SCALE GENOMIC DNA]</scope>
    <source>
        <strain evidence="3">IN4F17</strain>
        <tissue evidence="3">Whole Body</tissue>
    </source>
</reference>
<dbReference type="Pfam" id="PF17906">
    <property type="entry name" value="HTH_48"/>
    <property type="match status" value="1"/>
</dbReference>
<name>A0ABY6KA37_9ARAC</name>
<dbReference type="Proteomes" id="UP001235939">
    <property type="component" value="Chromosome 02"/>
</dbReference>
<dbReference type="Gene3D" id="3.30.420.10">
    <property type="entry name" value="Ribonuclease H-like superfamily/Ribonuclease H"/>
    <property type="match status" value="2"/>
</dbReference>
<dbReference type="Pfam" id="PF06456">
    <property type="entry name" value="Arfaptin"/>
    <property type="match status" value="3"/>
</dbReference>
<dbReference type="PANTHER" id="PTHR12141">
    <property type="entry name" value="ARFAPTIN-RELATED"/>
    <property type="match status" value="1"/>
</dbReference>
<dbReference type="InterPro" id="IPR027267">
    <property type="entry name" value="AH/BAR_dom_sf"/>
</dbReference>
<dbReference type="EMBL" id="CP092864">
    <property type="protein sequence ID" value="UYV64125.1"/>
    <property type="molecule type" value="Genomic_DNA"/>
</dbReference>
<dbReference type="PROSITE" id="PS50870">
    <property type="entry name" value="AH"/>
    <property type="match status" value="1"/>
</dbReference>
<evidence type="ECO:0000313" key="3">
    <source>
        <dbReference type="EMBL" id="UYV64125.1"/>
    </source>
</evidence>
<dbReference type="InterPro" id="IPR030798">
    <property type="entry name" value="Arfaptin_fam"/>
</dbReference>
<sequence>MAISEPKSAHLREVLLFAFNWKKSTTEAHRMLEEVYRDHALSKSQCYRWFKKFQSDDFELDNEPRGKLPQKFEDAELQALLDEDSIQTQEKLAKKLQVSQGAVSLRLNSLGMTQKLSRWVPHELSERQQERCLVTCEGLLARHEKKSFLHRIVTSDEKWIHFSNPTHQKSRGLPGQFPKQTPRPNRFKKRQCFAYGHSPQGPASLFSPCVLGHSSSLNGSGEPQVSKPSHSKIDSLKQWSISAYKCTRQILQEKLGKGSRTVDAELEARIEALRETQRKEFIYYDQDTQWTGDILYGELNIRTNHLGDFLNLLDIPALLSRNLSSRDIITSTHYVICEVQSAGLEVRVWSRYLNVLRLARLLTSHFHHVVQTQACLGEAFGELANRSPELQQEFSYNAETQRSLSKHGETLLGALNFFTSSLNTLCNKTMDDTLLTVRQYENARFLTNEQNLCRLATCEDMFKMTRTDPEWKDKIITGDETWVYGYDPETKRQSAEWRGQDIAPNDFFLFPKLKAVLKGRHFDTREDIIEKSLLALKSIPKEAYKNCFDNWEKRWRCQSLSPYVICCNLYNNVVVISKLSIEQSCWRRLEYDAYRCDLEEASQGAQPNAASSRVEEARRLFALHKEKYENLRSDVTVKMKFLDENRVKVMHKQLLLLHNAVSAYFSGNQAALEATLKQFNIKLRTPSSPSWLEQP</sequence>
<keyword evidence="4" id="KW-1185">Reference proteome</keyword>
<evidence type="ECO:0000256" key="1">
    <source>
        <dbReference type="SAM" id="MobiDB-lite"/>
    </source>
</evidence>
<dbReference type="PANTHER" id="PTHR12141:SF5">
    <property type="entry name" value="ARFAPTIN"/>
    <property type="match status" value="1"/>
</dbReference>
<organism evidence="3 4">
    <name type="scientific">Cordylochernes scorpioides</name>
    <dbReference type="NCBI Taxonomy" id="51811"/>
    <lineage>
        <taxon>Eukaryota</taxon>
        <taxon>Metazoa</taxon>
        <taxon>Ecdysozoa</taxon>
        <taxon>Arthropoda</taxon>
        <taxon>Chelicerata</taxon>
        <taxon>Arachnida</taxon>
        <taxon>Pseudoscorpiones</taxon>
        <taxon>Cheliferoidea</taxon>
        <taxon>Chernetidae</taxon>
        <taxon>Cordylochernes</taxon>
    </lineage>
</organism>
<feature type="region of interest" description="Disordered" evidence="1">
    <location>
        <begin position="164"/>
        <end position="183"/>
    </location>
</feature>
<evidence type="ECO:0000313" key="4">
    <source>
        <dbReference type="Proteomes" id="UP001235939"/>
    </source>
</evidence>
<dbReference type="Gene3D" id="1.10.10.1450">
    <property type="match status" value="1"/>
</dbReference>
<dbReference type="Gene3D" id="1.10.10.10">
    <property type="entry name" value="Winged helix-like DNA-binding domain superfamily/Winged helix DNA-binding domain"/>
    <property type="match status" value="1"/>
</dbReference>
<dbReference type="InterPro" id="IPR010504">
    <property type="entry name" value="AH_dom"/>
</dbReference>
<protein>
    <submittedName>
        <fullName evidence="3">ARFIP1</fullName>
    </submittedName>
</protein>
<dbReference type="SMART" id="SM01015">
    <property type="entry name" value="Arfaptin"/>
    <property type="match status" value="1"/>
</dbReference>